<evidence type="ECO:0000313" key="1">
    <source>
        <dbReference type="EMBL" id="MDG0791214.1"/>
    </source>
</evidence>
<evidence type="ECO:0008006" key="3">
    <source>
        <dbReference type="Google" id="ProtNLM"/>
    </source>
</evidence>
<evidence type="ECO:0000313" key="2">
    <source>
        <dbReference type="Proteomes" id="UP001153387"/>
    </source>
</evidence>
<gene>
    <name evidence="1" type="ORF">OMP38_10290</name>
</gene>
<organism evidence="1 2">
    <name type="scientific">Cohnella ginsengisoli</name>
    <dbReference type="NCBI Taxonomy" id="425004"/>
    <lineage>
        <taxon>Bacteria</taxon>
        <taxon>Bacillati</taxon>
        <taxon>Bacillota</taxon>
        <taxon>Bacilli</taxon>
        <taxon>Bacillales</taxon>
        <taxon>Paenibacillaceae</taxon>
        <taxon>Cohnella</taxon>
    </lineage>
</organism>
<dbReference type="RefSeq" id="WP_277564980.1">
    <property type="nucleotide sequence ID" value="NZ_JAPDHZ010000002.1"/>
</dbReference>
<dbReference type="AlphaFoldDB" id="A0A9X4KGQ6"/>
<sequence>MERIVTMCVIDDIKTVVNGIATRIPWERHGIEVVGTALDGAEGLALIRDKKAGHRRHRYSHAGS</sequence>
<comment type="caution">
    <text evidence="1">The sequence shown here is derived from an EMBL/GenBank/DDBJ whole genome shotgun (WGS) entry which is preliminary data.</text>
</comment>
<proteinExistence type="predicted"/>
<accession>A0A9X4KGQ6</accession>
<keyword evidence="2" id="KW-1185">Reference proteome</keyword>
<protein>
    <recommendedName>
        <fullName evidence="3">Response regulator</fullName>
    </recommendedName>
</protein>
<reference evidence="1 2" key="1">
    <citation type="submission" date="2022-10" db="EMBL/GenBank/DDBJ databases">
        <title>Comparative genomic analysis of Cohnella hashimotonis sp. nov., isolated from the International Space Station.</title>
        <authorList>
            <person name="Simpson A."/>
            <person name="Venkateswaran K."/>
        </authorList>
    </citation>
    <scope>NUCLEOTIDE SEQUENCE [LARGE SCALE GENOMIC DNA]</scope>
    <source>
        <strain evidence="1 2">DSM 18997</strain>
    </source>
</reference>
<dbReference type="EMBL" id="JAPDHZ010000002">
    <property type="protein sequence ID" value="MDG0791214.1"/>
    <property type="molecule type" value="Genomic_DNA"/>
</dbReference>
<dbReference type="Proteomes" id="UP001153387">
    <property type="component" value="Unassembled WGS sequence"/>
</dbReference>
<name>A0A9X4KGQ6_9BACL</name>